<keyword evidence="1" id="KW-0812">Transmembrane</keyword>
<keyword evidence="1" id="KW-1133">Transmembrane helix</keyword>
<comment type="caution">
    <text evidence="2">The sequence shown here is derived from an EMBL/GenBank/DDBJ whole genome shotgun (WGS) entry which is preliminary data.</text>
</comment>
<keyword evidence="3" id="KW-1185">Reference proteome</keyword>
<sequence>MKTNYPFYDWMPKPIGVLILLALFVPLFFSGGTYLSNINEMAGGMGVLTENFQFLSLCASIGMSMVFPFMLPYLQARNVKHVY</sequence>
<feature type="transmembrane region" description="Helical" evidence="1">
    <location>
        <begin position="54"/>
        <end position="74"/>
    </location>
</feature>
<organism evidence="2 3">
    <name type="scientific">Bacteroides caecicola</name>
    <dbReference type="NCBI Taxonomy" id="1462569"/>
    <lineage>
        <taxon>Bacteria</taxon>
        <taxon>Pseudomonadati</taxon>
        <taxon>Bacteroidota</taxon>
        <taxon>Bacteroidia</taxon>
        <taxon>Bacteroidales</taxon>
        <taxon>Bacteroidaceae</taxon>
        <taxon>Bacteroides</taxon>
    </lineage>
</organism>
<proteinExistence type="predicted"/>
<reference evidence="2 3" key="1">
    <citation type="journal article" date="2021" name="Sci. Rep.">
        <title>The distribution of antibiotic resistance genes in chicken gut microbiota commensals.</title>
        <authorList>
            <person name="Juricova H."/>
            <person name="Matiasovicova J."/>
            <person name="Kubasova T."/>
            <person name="Cejkova D."/>
            <person name="Rychlik I."/>
        </authorList>
    </citation>
    <scope>NUCLEOTIDE SEQUENCE [LARGE SCALE GENOMIC DNA]</scope>
    <source>
        <strain evidence="2 3">An768</strain>
    </source>
</reference>
<evidence type="ECO:0000256" key="1">
    <source>
        <dbReference type="SAM" id="Phobius"/>
    </source>
</evidence>
<evidence type="ECO:0000313" key="3">
    <source>
        <dbReference type="Proteomes" id="UP000782117"/>
    </source>
</evidence>
<dbReference type="EMBL" id="JACJKJ010000001">
    <property type="protein sequence ID" value="MBM6804990.1"/>
    <property type="molecule type" value="Genomic_DNA"/>
</dbReference>
<protein>
    <submittedName>
        <fullName evidence="2">Uncharacterized protein</fullName>
    </submittedName>
</protein>
<name>A0ABS2F5M5_9BACE</name>
<accession>A0ABS2F5M5</accession>
<dbReference type="Proteomes" id="UP000782117">
    <property type="component" value="Unassembled WGS sequence"/>
</dbReference>
<evidence type="ECO:0000313" key="2">
    <source>
        <dbReference type="EMBL" id="MBM6804990.1"/>
    </source>
</evidence>
<gene>
    <name evidence="2" type="ORF">H6A24_00465</name>
</gene>
<dbReference type="RefSeq" id="WP_204498618.1">
    <property type="nucleotide sequence ID" value="NZ_JACJKJ010000001.1"/>
</dbReference>
<keyword evidence="1" id="KW-0472">Membrane</keyword>